<dbReference type="Pfam" id="PF23316">
    <property type="entry name" value="Ig_DLEC1_6th"/>
    <property type="match status" value="1"/>
</dbReference>
<evidence type="ECO:0000256" key="1">
    <source>
        <dbReference type="ARBA" id="ARBA00004138"/>
    </source>
</evidence>
<evidence type="ECO:0000313" key="10">
    <source>
        <dbReference type="Proteomes" id="UP000261560"/>
    </source>
</evidence>
<dbReference type="GO" id="GO:0015631">
    <property type="term" value="F:tubulin binding"/>
    <property type="evidence" value="ECO:0007669"/>
    <property type="project" value="TreeGrafter"/>
</dbReference>
<evidence type="ECO:0000256" key="5">
    <source>
        <dbReference type="ARBA" id="ARBA00023273"/>
    </source>
</evidence>
<reference evidence="9" key="1">
    <citation type="submission" date="2025-08" db="UniProtKB">
        <authorList>
            <consortium name="Ensembl"/>
        </authorList>
    </citation>
    <scope>IDENTIFICATION</scope>
</reference>
<organism evidence="9 10">
    <name type="scientific">Oryzias melastigma</name>
    <name type="common">Marine medaka</name>
    <dbReference type="NCBI Taxonomy" id="30732"/>
    <lineage>
        <taxon>Eukaryota</taxon>
        <taxon>Metazoa</taxon>
        <taxon>Chordata</taxon>
        <taxon>Craniata</taxon>
        <taxon>Vertebrata</taxon>
        <taxon>Euteleostomi</taxon>
        <taxon>Actinopterygii</taxon>
        <taxon>Neopterygii</taxon>
        <taxon>Teleostei</taxon>
        <taxon>Neoteleostei</taxon>
        <taxon>Acanthomorphata</taxon>
        <taxon>Ovalentaria</taxon>
        <taxon>Atherinomorphae</taxon>
        <taxon>Beloniformes</taxon>
        <taxon>Adrianichthyidae</taxon>
        <taxon>Oryziinae</taxon>
        <taxon>Oryzias</taxon>
    </lineage>
</organism>
<feature type="region of interest" description="Disordered" evidence="6">
    <location>
        <begin position="195"/>
        <end position="293"/>
    </location>
</feature>
<dbReference type="GO" id="GO:0005737">
    <property type="term" value="C:cytoplasm"/>
    <property type="evidence" value="ECO:0007669"/>
    <property type="project" value="UniProtKB-SubCell"/>
</dbReference>
<feature type="compositionally biased region" description="Basic and acidic residues" evidence="6">
    <location>
        <begin position="221"/>
        <end position="246"/>
    </location>
</feature>
<dbReference type="InterPro" id="IPR053879">
    <property type="entry name" value="HYDIN_VesB_CFA65-like_Ig"/>
</dbReference>
<evidence type="ECO:0000256" key="4">
    <source>
        <dbReference type="ARBA" id="ARBA00023069"/>
    </source>
</evidence>
<feature type="compositionally biased region" description="Basic and acidic residues" evidence="6">
    <location>
        <begin position="272"/>
        <end position="282"/>
    </location>
</feature>
<feature type="domain" description="HYDIN/VesB/CFA65-like Ig-like" evidence="7">
    <location>
        <begin position="773"/>
        <end position="874"/>
    </location>
</feature>
<dbReference type="InterPro" id="IPR059041">
    <property type="entry name" value="Ig_DLEC1_1"/>
</dbReference>
<keyword evidence="5" id="KW-0966">Cell projection</keyword>
<dbReference type="PaxDb" id="30732-ENSOMEP00000004873"/>
<evidence type="ECO:0000256" key="2">
    <source>
        <dbReference type="ARBA" id="ARBA00004496"/>
    </source>
</evidence>
<dbReference type="InterPro" id="IPR013783">
    <property type="entry name" value="Ig-like_fold"/>
</dbReference>
<dbReference type="PANTHER" id="PTHR46348">
    <property type="entry name" value="DELETED IN LUNG AND ESOPHAGEAL CANCER PROTEIN 1"/>
    <property type="match status" value="1"/>
</dbReference>
<dbReference type="GO" id="GO:0008285">
    <property type="term" value="P:negative regulation of cell population proliferation"/>
    <property type="evidence" value="ECO:0007669"/>
    <property type="project" value="InterPro"/>
</dbReference>
<feature type="domain" description="Deleted in lung and esophageal cancer protein 1 Ig-like" evidence="8">
    <location>
        <begin position="293"/>
        <end position="380"/>
    </location>
</feature>
<comment type="subcellular location">
    <subcellularLocation>
        <location evidence="1">Cell projection</location>
        <location evidence="1">Cilium</location>
    </subcellularLocation>
    <subcellularLocation>
        <location evidence="2">Cytoplasm</location>
    </subcellularLocation>
</comment>
<keyword evidence="4" id="KW-0969">Cilium</keyword>
<dbReference type="CTD" id="9940"/>
<dbReference type="OMA" id="LIKYTWE"/>
<accession>A0A3B3BIL8</accession>
<dbReference type="OrthoDB" id="2115465at2759"/>
<dbReference type="PANTHER" id="PTHR46348:SF1">
    <property type="entry name" value="DELETED IN LUNG AND ESOPHAGEAL CANCER PROTEIN 1"/>
    <property type="match status" value="1"/>
</dbReference>
<dbReference type="Pfam" id="PF23277">
    <property type="entry name" value="Ig_Dlec1_1"/>
    <property type="match status" value="1"/>
</dbReference>
<dbReference type="GeneID" id="112151383"/>
<dbReference type="InterPro" id="IPR033304">
    <property type="entry name" value="DLEC1"/>
</dbReference>
<proteinExistence type="predicted"/>
<evidence type="ECO:0000259" key="8">
    <source>
        <dbReference type="Pfam" id="PF23277"/>
    </source>
</evidence>
<evidence type="ECO:0000256" key="6">
    <source>
        <dbReference type="SAM" id="MobiDB-lite"/>
    </source>
</evidence>
<keyword evidence="3" id="KW-0963">Cytoplasm</keyword>
<keyword evidence="10" id="KW-1185">Reference proteome</keyword>
<evidence type="ECO:0000259" key="7">
    <source>
        <dbReference type="Pfam" id="PF22544"/>
    </source>
</evidence>
<feature type="domain" description="HYDIN/VesB/CFA65-like Ig-like" evidence="7">
    <location>
        <begin position="396"/>
        <end position="505"/>
    </location>
</feature>
<dbReference type="KEGG" id="oml:112151383"/>
<dbReference type="GO" id="GO:0005929">
    <property type="term" value="C:cilium"/>
    <property type="evidence" value="ECO:0007669"/>
    <property type="project" value="UniProtKB-SubCell"/>
</dbReference>
<protein>
    <submittedName>
        <fullName evidence="9">DLEC1 cilia and flagella associated protein</fullName>
    </submittedName>
</protein>
<dbReference type="Proteomes" id="UP000261560">
    <property type="component" value="Unplaced"/>
</dbReference>
<dbReference type="RefSeq" id="XP_024136071.1">
    <property type="nucleotide sequence ID" value="XM_024280303.2"/>
</dbReference>
<feature type="region of interest" description="Disordered" evidence="6">
    <location>
        <begin position="1"/>
        <end position="20"/>
    </location>
</feature>
<name>A0A3B3BIL8_ORYME</name>
<dbReference type="STRING" id="30732.ENSOMEP00000004873"/>
<dbReference type="GeneTree" id="ENSGT00940000165361"/>
<sequence>MYVDPSTSSHRPASGKTQDISNSHVLRSVFQDVYSNDITGENLLSNMVKTKNGRDNFHCRHVEELQQAFLEYNQCMKETEKVKDHLIQARAQAAAKEKFAFERMTENLGDISEHQELFIVKSAFPWCVDENLLKANDLISPQDYIPTQEPPIRAANKYNLAKPSTPMIKERQNDAFMPTKEKTKLAMSGLDHSLTFDSNSDIQRGKSDLNKNVTQTQLRPKWKDKPSAADRSEGVREVQKLKDRQNFRRNPRFLPPTAEHGGVSLIQRRGRGKTEHRSKTSEEQSSSDDPPVFVAKPPVLSFTDYTVGHIYETTLELRNVTSSSRHVRVLPPNSPYFSIGLGRFPSEEGVIAPGMSCKYSLRFTPDSLSDYKDFLVVETQAEQALLVPIEAQRPPPILTLPRVLDCGYCLVGGLKYVEFLCQNIGRSAGTFCIVPKSQWPFSNLRSLSRTYFSEQPPFAVGPSLFQLKPGDTTVVEVVFFPTAAQKSQQTYTFVCDNCQVKDFSIQGEGQLVALQFVSAEKELPEVGEVHDVTAEHYVRFDACNPHSVLHKTLVIRNNVHLDLPFQWQIRQPNLYPHPPGEISKPSQIHAATDDAFQISPVTGLLPPSQDQEFLLTFCPKELKDYHSVCRLVLRDVPDPPSEPSESSIDSQLYSVIAMEIEVKGSTEPYQILLEPYAVIIPGEIFVCTPTRRQFKMWNHSKTFIFFQWEKLKNSCHRIEVEPPTGRIEENECFDFDLILFGGKPEKLQTNLICNIEHHHQPVTLPVEVSFKGPTVTLNVPSVDFGLVRLGDPTHKSVELTNTTQLEAFWTLMEKVEPQEGQVTQISVEPCCGILPPLASCSVDVIFRPQFCKQFKSELELEVENGQGCHLWIQADVQSPQVCLLNCKLTFTEIYLEVPKSASVTLFNQTALPAKFSWASQLHGKHSSFCSASFVPDSGVLEPNASLEVTVEFTSHADVELTEVAALCEVEGMNLPLLLGIAASNPKKLRVSYSLPSDGSLLSDPCASALVLDFGDDVMLKRPVTRQMLITNQTAIAALFVMEVEHFSVSNTEPEQRCSRVRTKLQTIKAEKLEAKMQEEFVSQLLADGRGAAFRVVPDSGLLGPFETQTVAVTAFADMWGEYSDNLICKVGDLEAEVIPLRMAVGGCPLYFQVTGPRTDDQFQGPIIRFGTHIPGGDTVSRPLRINNPSSYDIRLDWETYNIDKDDRKLVDVVLAFGDPFPLKDADVGKKMKRLFERNLRTTLGSDGTSCTTAAQEDDDNQEEDCSKKKLVSVHIRPHVGKLSDYPFCITPQQIVIPAKSGATIHVSFTPLTPSESATDSRCSGLALGFMSLDSETAACVPGKVRRAQGLELQPVRMDLQAAVKPAALLVEMQEEEEEALQFEASAGDLLKVGPHKELVVGEFDVTRTFRLRNPSEVAVRFRMETLPPFSVSKAKQKVWSSSSTSAGTLVLQPRDTMQVKVAFHSTVHLINQTEEKIPPDTEKGLKKLTFKQNLLIHHSNNSLQTVPLCAHLLLSTLSLSTDRLSFGVCYVGETKSREITLSCRGSHTYWMSTSDSRDAHVFKVTPDFGLLRPKELHGSCSSKQHLQISFTPSEDREFRAVLRIQAPLVKTPLTLELRGTGTLDEKSGCVSELSPVSI</sequence>
<evidence type="ECO:0000313" key="9">
    <source>
        <dbReference type="Ensembl" id="ENSOMEP00000004873.1"/>
    </source>
</evidence>
<dbReference type="Ensembl" id="ENSOMET00000008417.1">
    <property type="protein sequence ID" value="ENSOMEP00000004873.1"/>
    <property type="gene ID" value="ENSOMEG00000005873.1"/>
</dbReference>
<evidence type="ECO:0000256" key="3">
    <source>
        <dbReference type="ARBA" id="ARBA00022490"/>
    </source>
</evidence>
<reference evidence="9" key="2">
    <citation type="submission" date="2025-09" db="UniProtKB">
        <authorList>
            <consortium name="Ensembl"/>
        </authorList>
    </citation>
    <scope>IDENTIFICATION</scope>
</reference>
<dbReference type="Pfam" id="PF22544">
    <property type="entry name" value="HYDIN_VesB_CFA65-like_Ig"/>
    <property type="match status" value="2"/>
</dbReference>
<dbReference type="Gene3D" id="2.60.40.10">
    <property type="entry name" value="Immunoglobulins"/>
    <property type="match status" value="9"/>
</dbReference>